<evidence type="ECO:0000256" key="1">
    <source>
        <dbReference type="SAM" id="Phobius"/>
    </source>
</evidence>
<keyword evidence="1" id="KW-1133">Transmembrane helix</keyword>
<accession>A0A1H1RGW8</accession>
<dbReference type="AlphaFoldDB" id="A0A1H1RGW8"/>
<reference evidence="3 5" key="1">
    <citation type="submission" date="2016-10" db="EMBL/GenBank/DDBJ databases">
        <authorList>
            <person name="de Groot N.N."/>
        </authorList>
    </citation>
    <scope>NUCLEOTIDE SEQUENCE [LARGE SCALE GENOMIC DNA]</scope>
    <source>
        <strain evidence="3 5">DSM 21741</strain>
    </source>
</reference>
<dbReference type="STRING" id="546871.SAMN04488543_1556"/>
<dbReference type="OrthoDB" id="2991218at2"/>
<protein>
    <submittedName>
        <fullName evidence="3">Uncharacterized protein</fullName>
    </submittedName>
</protein>
<evidence type="ECO:0000256" key="2">
    <source>
        <dbReference type="SAM" id="SignalP"/>
    </source>
</evidence>
<keyword evidence="1" id="KW-0812">Transmembrane</keyword>
<feature type="signal peptide" evidence="2">
    <location>
        <begin position="1"/>
        <end position="27"/>
    </location>
</feature>
<name>A0A1H1RGW8_9ACTN</name>
<proteinExistence type="predicted"/>
<keyword evidence="1" id="KW-0472">Membrane</keyword>
<keyword evidence="2" id="KW-0732">Signal</keyword>
<evidence type="ECO:0000313" key="5">
    <source>
        <dbReference type="Proteomes" id="UP000199092"/>
    </source>
</evidence>
<feature type="chain" id="PRO_5011394374" evidence="2">
    <location>
        <begin position="28"/>
        <end position="253"/>
    </location>
</feature>
<dbReference type="EMBL" id="LT629749">
    <property type="protein sequence ID" value="SDS34948.1"/>
    <property type="molecule type" value="Genomic_DNA"/>
</dbReference>
<gene>
    <name evidence="3" type="ORF">SAMN04488543_1556</name>
    <name evidence="4" type="ORF">SAMN04488543_2796</name>
</gene>
<dbReference type="Proteomes" id="UP000199092">
    <property type="component" value="Chromosome I"/>
</dbReference>
<dbReference type="EMBL" id="LT629749">
    <property type="protein sequence ID" value="SDS99332.1"/>
    <property type="molecule type" value="Genomic_DNA"/>
</dbReference>
<sequence length="253" mass="24918">MRNIQRLAGVACGAAALAAFGAGPALAATGSVHANLRPVAENGVDGSGTAMVKVSGNSITVTMAAMGLLADAPHAAHIHFGADARHECPTASDDSDGNGRLNTTEGGPAYGAIVVSLTKTGDTSPDSGLAVDRFDTAKGGKISYERGSIKVSDDVAKAITDGQSVVVIHGVDHNHDGKYSGKAKSDLNPDLPTEATDPALCGVLSTAPDGGMATGGGATAAGPNTTMIALGGGALLAAAGSGFVAVRRFRTQA</sequence>
<evidence type="ECO:0000313" key="4">
    <source>
        <dbReference type="EMBL" id="SDS99332.1"/>
    </source>
</evidence>
<keyword evidence="5" id="KW-1185">Reference proteome</keyword>
<feature type="transmembrane region" description="Helical" evidence="1">
    <location>
        <begin position="227"/>
        <end position="246"/>
    </location>
</feature>
<organism evidence="3 5">
    <name type="scientific">Friedmanniella luteola</name>
    <dbReference type="NCBI Taxonomy" id="546871"/>
    <lineage>
        <taxon>Bacteria</taxon>
        <taxon>Bacillati</taxon>
        <taxon>Actinomycetota</taxon>
        <taxon>Actinomycetes</taxon>
        <taxon>Propionibacteriales</taxon>
        <taxon>Nocardioidaceae</taxon>
        <taxon>Friedmanniella</taxon>
    </lineage>
</organism>
<evidence type="ECO:0000313" key="3">
    <source>
        <dbReference type="EMBL" id="SDS34948.1"/>
    </source>
</evidence>